<dbReference type="NCBIfam" id="TIGR03426">
    <property type="entry name" value="shape_MreD"/>
    <property type="match status" value="1"/>
</dbReference>
<keyword evidence="3" id="KW-1003">Cell membrane</keyword>
<evidence type="ECO:0000256" key="4">
    <source>
        <dbReference type="ARBA" id="ARBA00022692"/>
    </source>
</evidence>
<dbReference type="Pfam" id="PF04093">
    <property type="entry name" value="MreD"/>
    <property type="match status" value="1"/>
</dbReference>
<evidence type="ECO:0000313" key="10">
    <source>
        <dbReference type="Proteomes" id="UP000195447"/>
    </source>
</evidence>
<keyword evidence="4 8" id="KW-0812">Transmembrane</keyword>
<evidence type="ECO:0000256" key="5">
    <source>
        <dbReference type="ARBA" id="ARBA00022960"/>
    </source>
</evidence>
<comment type="similarity">
    <text evidence="2">Belongs to the MreD family.</text>
</comment>
<feature type="transmembrane region" description="Helical" evidence="8">
    <location>
        <begin position="6"/>
        <end position="25"/>
    </location>
</feature>
<dbReference type="InterPro" id="IPR007227">
    <property type="entry name" value="Cell_shape_determining_MreD"/>
</dbReference>
<name>A0A1Y4LNW0_9FIRM</name>
<feature type="transmembrane region" description="Helical" evidence="8">
    <location>
        <begin position="141"/>
        <end position="161"/>
    </location>
</feature>
<dbReference type="GO" id="GO:0008360">
    <property type="term" value="P:regulation of cell shape"/>
    <property type="evidence" value="ECO:0007669"/>
    <property type="project" value="UniProtKB-KW"/>
</dbReference>
<accession>A0A1Y4LNW0</accession>
<evidence type="ECO:0000313" key="9">
    <source>
        <dbReference type="EMBL" id="OUP58354.1"/>
    </source>
</evidence>
<keyword evidence="5" id="KW-0133">Cell shape</keyword>
<comment type="subcellular location">
    <subcellularLocation>
        <location evidence="1">Cell membrane</location>
        <topology evidence="1">Multi-pass membrane protein</topology>
    </subcellularLocation>
</comment>
<dbReference type="EMBL" id="NFKM01000017">
    <property type="protein sequence ID" value="OUP58354.1"/>
    <property type="molecule type" value="Genomic_DNA"/>
</dbReference>
<feature type="transmembrane region" description="Helical" evidence="8">
    <location>
        <begin position="104"/>
        <end position="121"/>
    </location>
</feature>
<protein>
    <submittedName>
        <fullName evidence="9">Rod shape-determining protein MreD</fullName>
    </submittedName>
</protein>
<sequence length="187" mass="22056">MKPRQMIILLLVMALIDDLISLCFPVNFQFQGYSFVPHFCFITLMLLIYERGWLDRVLISGFCGVLTDLFFSGTLPVYFIIYAGLGYLSGIFNKAMEEDSRIRFFSLFVLVLLLDLIPFLVNLVFQSMNVSFMTWFMHHELLTLTLHGALILMMMYILDVLKRFALIRQHRKQLDQRKKYVKMKTQK</sequence>
<proteinExistence type="inferred from homology"/>
<evidence type="ECO:0000256" key="8">
    <source>
        <dbReference type="SAM" id="Phobius"/>
    </source>
</evidence>
<feature type="transmembrane region" description="Helical" evidence="8">
    <location>
        <begin position="69"/>
        <end position="92"/>
    </location>
</feature>
<gene>
    <name evidence="9" type="ORF">B5F14_08195</name>
</gene>
<keyword evidence="10" id="KW-1185">Reference proteome</keyword>
<reference evidence="10" key="1">
    <citation type="submission" date="2017-04" db="EMBL/GenBank/DDBJ databases">
        <title>Function of individual gut microbiota members based on whole genome sequencing of pure cultures obtained from chicken caecum.</title>
        <authorList>
            <person name="Medvecky M."/>
            <person name="Cejkova D."/>
            <person name="Polansky O."/>
            <person name="Karasova D."/>
            <person name="Kubasova T."/>
            <person name="Cizek A."/>
            <person name="Rychlik I."/>
        </authorList>
    </citation>
    <scope>NUCLEOTIDE SEQUENCE [LARGE SCALE GENOMIC DNA]</scope>
    <source>
        <strain evidence="10">An178</strain>
    </source>
</reference>
<comment type="caution">
    <text evidence="9">The sequence shown here is derived from an EMBL/GenBank/DDBJ whole genome shotgun (WGS) entry which is preliminary data.</text>
</comment>
<feature type="transmembrane region" description="Helical" evidence="8">
    <location>
        <begin position="32"/>
        <end position="49"/>
    </location>
</feature>
<dbReference type="RefSeq" id="WP_087158955.1">
    <property type="nucleotide sequence ID" value="NZ_NFKM01000017.1"/>
</dbReference>
<dbReference type="Proteomes" id="UP000195447">
    <property type="component" value="Unassembled WGS sequence"/>
</dbReference>
<dbReference type="GO" id="GO:0005886">
    <property type="term" value="C:plasma membrane"/>
    <property type="evidence" value="ECO:0007669"/>
    <property type="project" value="UniProtKB-SubCell"/>
</dbReference>
<evidence type="ECO:0000256" key="6">
    <source>
        <dbReference type="ARBA" id="ARBA00022989"/>
    </source>
</evidence>
<keyword evidence="7 8" id="KW-0472">Membrane</keyword>
<organism evidence="9 10">
    <name type="scientific">Faecalitalea cylindroides</name>
    <dbReference type="NCBI Taxonomy" id="39483"/>
    <lineage>
        <taxon>Bacteria</taxon>
        <taxon>Bacillati</taxon>
        <taxon>Bacillota</taxon>
        <taxon>Erysipelotrichia</taxon>
        <taxon>Erysipelotrichales</taxon>
        <taxon>Erysipelotrichaceae</taxon>
        <taxon>Faecalitalea</taxon>
    </lineage>
</organism>
<evidence type="ECO:0000256" key="7">
    <source>
        <dbReference type="ARBA" id="ARBA00023136"/>
    </source>
</evidence>
<evidence type="ECO:0000256" key="1">
    <source>
        <dbReference type="ARBA" id="ARBA00004651"/>
    </source>
</evidence>
<evidence type="ECO:0000256" key="3">
    <source>
        <dbReference type="ARBA" id="ARBA00022475"/>
    </source>
</evidence>
<evidence type="ECO:0000256" key="2">
    <source>
        <dbReference type="ARBA" id="ARBA00007776"/>
    </source>
</evidence>
<dbReference type="AlphaFoldDB" id="A0A1Y4LNW0"/>
<keyword evidence="6 8" id="KW-1133">Transmembrane helix</keyword>